<dbReference type="Gene3D" id="3.40.50.2020">
    <property type="match status" value="1"/>
</dbReference>
<dbReference type="Gene3D" id="3.30.1310.20">
    <property type="entry name" value="PRTase-like"/>
    <property type="match status" value="1"/>
</dbReference>
<dbReference type="Proteomes" id="UP000319296">
    <property type="component" value="Unassembled WGS sequence"/>
</dbReference>
<keyword evidence="2" id="KW-0328">Glycosyltransferase</keyword>
<proteinExistence type="predicted"/>
<dbReference type="InterPro" id="IPR000836">
    <property type="entry name" value="PRTase_dom"/>
</dbReference>
<dbReference type="EMBL" id="SGBB01000012">
    <property type="protein sequence ID" value="RZD18240.1"/>
    <property type="molecule type" value="Genomic_DNA"/>
</dbReference>
<protein>
    <submittedName>
        <fullName evidence="2">Phosphoribosyltransferase</fullName>
    </submittedName>
</protein>
<name>A0A519BLT6_9DELT</name>
<dbReference type="Pfam" id="PF00156">
    <property type="entry name" value="Pribosyltran"/>
    <property type="match status" value="1"/>
</dbReference>
<reference evidence="2 3" key="1">
    <citation type="journal article" date="2019" name="ISME J.">
        <title>Insights into ecological role of a new deltaproteobacterial order Candidatus Acidulodesulfobacterales by metagenomics and metatranscriptomics.</title>
        <authorList>
            <person name="Tan S."/>
            <person name="Liu J."/>
            <person name="Fang Y."/>
            <person name="Hedlund B.P."/>
            <person name="Lian Z.H."/>
            <person name="Huang L.Y."/>
            <person name="Li J.T."/>
            <person name="Huang L.N."/>
            <person name="Li W.J."/>
            <person name="Jiang H.C."/>
            <person name="Dong H.L."/>
            <person name="Shu W.S."/>
        </authorList>
    </citation>
    <scope>NUCLEOTIDE SEQUENCE [LARGE SCALE GENOMIC DNA]</scope>
    <source>
        <strain evidence="2">AP1</strain>
    </source>
</reference>
<keyword evidence="2" id="KW-0808">Transferase</keyword>
<dbReference type="GO" id="GO:0016757">
    <property type="term" value="F:glycosyltransferase activity"/>
    <property type="evidence" value="ECO:0007669"/>
    <property type="project" value="UniProtKB-KW"/>
</dbReference>
<accession>A0A519BLT6</accession>
<gene>
    <name evidence="2" type="ORF">EVG15_07225</name>
</gene>
<sequence>MFKNRAEAGKLLAKKLLQYKNNKAVVIGLARGGVPVAFEIAYELCAFLDVALVKKLGAPIQEELAIGAIVDGKNPQIFLNNEIIGHLNIAKDYIDEIIKIKLSEIRKREKIYRSGKDRIDITGKIAIVVDDGIATGASIKVVIKSLKSENPKKIIVAVPVAPIETIAELKREVDEVIVLSVPENFYAVGAFYDDFSQTSDEEVISLLDKANDNLCFIKP</sequence>
<dbReference type="SUPFAM" id="SSF53271">
    <property type="entry name" value="PRTase-like"/>
    <property type="match status" value="1"/>
</dbReference>
<organism evidence="2 3">
    <name type="scientific">Candidatus Acididesulfobacter diazotrophicus</name>
    <dbReference type="NCBI Taxonomy" id="2597226"/>
    <lineage>
        <taxon>Bacteria</taxon>
        <taxon>Deltaproteobacteria</taxon>
        <taxon>Candidatus Acidulodesulfobacterales</taxon>
        <taxon>Candidatus Acididesulfobacter</taxon>
    </lineage>
</organism>
<evidence type="ECO:0000313" key="3">
    <source>
        <dbReference type="Proteomes" id="UP000319296"/>
    </source>
</evidence>
<feature type="domain" description="Phosphoribosyltransferase" evidence="1">
    <location>
        <begin position="7"/>
        <end position="192"/>
    </location>
</feature>
<dbReference type="AlphaFoldDB" id="A0A519BLT6"/>
<comment type="caution">
    <text evidence="2">The sequence shown here is derived from an EMBL/GenBank/DDBJ whole genome shotgun (WGS) entry which is preliminary data.</text>
</comment>
<dbReference type="InterPro" id="IPR029057">
    <property type="entry name" value="PRTase-like"/>
</dbReference>
<dbReference type="CDD" id="cd06223">
    <property type="entry name" value="PRTases_typeI"/>
    <property type="match status" value="1"/>
</dbReference>
<evidence type="ECO:0000313" key="2">
    <source>
        <dbReference type="EMBL" id="RZD18240.1"/>
    </source>
</evidence>
<evidence type="ECO:0000259" key="1">
    <source>
        <dbReference type="Pfam" id="PF00156"/>
    </source>
</evidence>